<feature type="region of interest" description="Disordered" evidence="6">
    <location>
        <begin position="221"/>
        <end position="326"/>
    </location>
</feature>
<dbReference type="InterPro" id="IPR001471">
    <property type="entry name" value="AP2/ERF_dom"/>
</dbReference>
<dbReference type="SMART" id="SM00380">
    <property type="entry name" value="AP2"/>
    <property type="match status" value="1"/>
</dbReference>
<evidence type="ECO:0000259" key="7">
    <source>
        <dbReference type="PROSITE" id="PS51032"/>
    </source>
</evidence>
<dbReference type="GO" id="GO:0005634">
    <property type="term" value="C:nucleus"/>
    <property type="evidence" value="ECO:0007669"/>
    <property type="project" value="UniProtKB-SubCell"/>
</dbReference>
<evidence type="ECO:0000256" key="5">
    <source>
        <dbReference type="ARBA" id="ARBA00023242"/>
    </source>
</evidence>
<keyword evidence="4" id="KW-0804">Transcription</keyword>
<organism evidence="8 9">
    <name type="scientific">Hondaea fermentalgiana</name>
    <dbReference type="NCBI Taxonomy" id="2315210"/>
    <lineage>
        <taxon>Eukaryota</taxon>
        <taxon>Sar</taxon>
        <taxon>Stramenopiles</taxon>
        <taxon>Bigyra</taxon>
        <taxon>Labyrinthulomycetes</taxon>
        <taxon>Thraustochytrida</taxon>
        <taxon>Thraustochytriidae</taxon>
        <taxon>Hondaea</taxon>
    </lineage>
</organism>
<dbReference type="OrthoDB" id="1925932at2759"/>
<feature type="compositionally biased region" description="Low complexity" evidence="6">
    <location>
        <begin position="453"/>
        <end position="463"/>
    </location>
</feature>
<evidence type="ECO:0000256" key="1">
    <source>
        <dbReference type="ARBA" id="ARBA00004123"/>
    </source>
</evidence>
<feature type="region of interest" description="Disordered" evidence="6">
    <location>
        <begin position="533"/>
        <end position="562"/>
    </location>
</feature>
<comment type="caution">
    <text evidence="8">The sequence shown here is derived from an EMBL/GenBank/DDBJ whole genome shotgun (WGS) entry which is preliminary data.</text>
</comment>
<feature type="domain" description="AP2/ERF" evidence="7">
    <location>
        <begin position="174"/>
        <end position="230"/>
    </location>
</feature>
<keyword evidence="5" id="KW-0539">Nucleus</keyword>
<accession>A0A2R5GYD7</accession>
<dbReference type="GO" id="GO:0003677">
    <property type="term" value="F:DNA binding"/>
    <property type="evidence" value="ECO:0007669"/>
    <property type="project" value="UniProtKB-KW"/>
</dbReference>
<evidence type="ECO:0000313" key="8">
    <source>
        <dbReference type="EMBL" id="GBG32994.1"/>
    </source>
</evidence>
<dbReference type="InterPro" id="IPR016177">
    <property type="entry name" value="DNA-bd_dom_sf"/>
</dbReference>
<keyword evidence="2" id="KW-0805">Transcription regulation</keyword>
<feature type="region of interest" description="Disordered" evidence="6">
    <location>
        <begin position="404"/>
        <end position="463"/>
    </location>
</feature>
<evidence type="ECO:0000313" key="9">
    <source>
        <dbReference type="Proteomes" id="UP000241890"/>
    </source>
</evidence>
<comment type="subcellular location">
    <subcellularLocation>
        <location evidence="1">Nucleus</location>
    </subcellularLocation>
</comment>
<name>A0A2R5GYD7_9STRA</name>
<feature type="region of interest" description="Disordered" evidence="6">
    <location>
        <begin position="43"/>
        <end position="173"/>
    </location>
</feature>
<dbReference type="InParanoid" id="A0A2R5GYD7"/>
<dbReference type="Gene3D" id="3.30.730.10">
    <property type="entry name" value="AP2/ERF domain"/>
    <property type="match status" value="1"/>
</dbReference>
<dbReference type="SUPFAM" id="SSF54171">
    <property type="entry name" value="DNA-binding domain"/>
    <property type="match status" value="2"/>
</dbReference>
<feature type="compositionally biased region" description="Low complexity" evidence="6">
    <location>
        <begin position="146"/>
        <end position="163"/>
    </location>
</feature>
<evidence type="ECO:0000256" key="4">
    <source>
        <dbReference type="ARBA" id="ARBA00023163"/>
    </source>
</evidence>
<protein>
    <submittedName>
        <fullName evidence="8">Ethylene-responsive transcription factor ERF057</fullName>
    </submittedName>
</protein>
<dbReference type="Proteomes" id="UP000241890">
    <property type="component" value="Unassembled WGS sequence"/>
</dbReference>
<dbReference type="InterPro" id="IPR036955">
    <property type="entry name" value="AP2/ERF_dom_sf"/>
</dbReference>
<evidence type="ECO:0000256" key="3">
    <source>
        <dbReference type="ARBA" id="ARBA00023125"/>
    </source>
</evidence>
<keyword evidence="9" id="KW-1185">Reference proteome</keyword>
<dbReference type="GO" id="GO:0003700">
    <property type="term" value="F:DNA-binding transcription factor activity"/>
    <property type="evidence" value="ECO:0007669"/>
    <property type="project" value="InterPro"/>
</dbReference>
<proteinExistence type="predicted"/>
<dbReference type="AlphaFoldDB" id="A0A2R5GYD7"/>
<sequence length="578" mass="61383">MDLGTHDEFFDACFALGDHDGLMIDVTTKDLAFLDELSPFGDVPKPPVPALAGSYSGNADDQLASLRGAAQGSSGPPIPASLGASPSSASTNAASPTTDTKLKISSRKQIVPMSSSLLDGGVPPVPKTTGSHFSLPTSNTGFMAPRQQTSSSRRSSTTSGSGSISKAGRRKSSEFRGVSFNYKSQKWKSVITVNKVQKFLGYFDTEVAAAKKYDEASKKWRGNTGRLNFPDGIVPPAHQIPSKPPARHTVSKAVPHGNRSRQPQGQQSSPHLQQQQQGLQPSQSSQQQFLMHPQQLQQHLQMRQQNGHSPSFKTSSKSTTKIVPRHPYDFGPSLSHEDLGMLGNSYGTEVTGGMDTFAPVFPSSSFSPLISPFSSPMNSPRHTNNNNNNSYEGVKNVFSKLHAGASGDASSMGRLKKSNTSPTKRRPNLELQIPDANQESADDYGSPRKKQRPTATGADTSAAGSAAAAAAAAAAAPSDTKDHSRSSTSCPGVSYCKNSGRYRCDVNVNGMHSCVGFFDSETEAVRAYNKFAASAGQPPAKPDSPSDRTLSPKTADLVRKSRNLNISATPSASATTFF</sequence>
<feature type="compositionally biased region" description="Polar residues" evidence="6">
    <location>
        <begin position="128"/>
        <end position="141"/>
    </location>
</feature>
<feature type="compositionally biased region" description="Low complexity" evidence="6">
    <location>
        <begin position="260"/>
        <end position="305"/>
    </location>
</feature>
<feature type="compositionally biased region" description="Low complexity" evidence="6">
    <location>
        <begin position="72"/>
        <end position="99"/>
    </location>
</feature>
<dbReference type="EMBL" id="BEYU01000137">
    <property type="protein sequence ID" value="GBG32994.1"/>
    <property type="molecule type" value="Genomic_DNA"/>
</dbReference>
<keyword evidence="3" id="KW-0238">DNA-binding</keyword>
<evidence type="ECO:0000256" key="6">
    <source>
        <dbReference type="SAM" id="MobiDB-lite"/>
    </source>
</evidence>
<evidence type="ECO:0000256" key="2">
    <source>
        <dbReference type="ARBA" id="ARBA00023015"/>
    </source>
</evidence>
<reference evidence="8 9" key="1">
    <citation type="submission" date="2017-12" db="EMBL/GenBank/DDBJ databases">
        <title>Sequencing, de novo assembly and annotation of complete genome of a new Thraustochytrid species, strain FCC1311.</title>
        <authorList>
            <person name="Sedici K."/>
            <person name="Godart F."/>
            <person name="Aiese Cigliano R."/>
            <person name="Sanseverino W."/>
            <person name="Barakat M."/>
            <person name="Ortet P."/>
            <person name="Marechal E."/>
            <person name="Cagnac O."/>
            <person name="Amato A."/>
        </authorList>
    </citation>
    <scope>NUCLEOTIDE SEQUENCE [LARGE SCALE GENOMIC DNA]</scope>
</reference>
<dbReference type="PROSITE" id="PS51032">
    <property type="entry name" value="AP2_ERF"/>
    <property type="match status" value="1"/>
</dbReference>
<gene>
    <name evidence="8" type="ORF">FCC1311_092192</name>
</gene>